<comment type="caution">
    <text evidence="2">The sequence shown here is derived from an EMBL/GenBank/DDBJ whole genome shotgun (WGS) entry which is preliminary data.</text>
</comment>
<keyword evidence="1" id="KW-0862">Zinc</keyword>
<dbReference type="InterPro" id="IPR033889">
    <property type="entry name" value="LanC"/>
</dbReference>
<dbReference type="Proteomes" id="UP000010931">
    <property type="component" value="Unassembled WGS sequence"/>
</dbReference>
<dbReference type="RefSeq" id="WP_006383504.1">
    <property type="nucleotide sequence ID" value="NZ_AEJB01000670.1"/>
</dbReference>
<dbReference type="Gene3D" id="1.50.10.20">
    <property type="match status" value="1"/>
</dbReference>
<dbReference type="GeneID" id="97406127"/>
<name>L7ERJ2_STRT8</name>
<keyword evidence="3" id="KW-1185">Reference proteome</keyword>
<dbReference type="STRING" id="85558.T45_06657"/>
<dbReference type="EMBL" id="AEJB01000670">
    <property type="protein sequence ID" value="ELP61617.1"/>
    <property type="molecule type" value="Genomic_DNA"/>
</dbReference>
<dbReference type="GO" id="GO:0046872">
    <property type="term" value="F:metal ion binding"/>
    <property type="evidence" value="ECO:0007669"/>
    <property type="project" value="UniProtKB-KW"/>
</dbReference>
<feature type="binding site" evidence="1">
    <location>
        <position position="285"/>
    </location>
    <ligand>
        <name>Zn(2+)</name>
        <dbReference type="ChEBI" id="CHEBI:29105"/>
    </ligand>
</feature>
<organism evidence="2 3">
    <name type="scientific">Streptomyces turgidiscabies (strain Car8)</name>
    <dbReference type="NCBI Taxonomy" id="698760"/>
    <lineage>
        <taxon>Bacteria</taxon>
        <taxon>Bacillati</taxon>
        <taxon>Actinomycetota</taxon>
        <taxon>Actinomycetes</taxon>
        <taxon>Kitasatosporales</taxon>
        <taxon>Streptomycetaceae</taxon>
        <taxon>Streptomyces</taxon>
    </lineage>
</organism>
<dbReference type="SUPFAM" id="SSF158745">
    <property type="entry name" value="LanC-like"/>
    <property type="match status" value="1"/>
</dbReference>
<evidence type="ECO:0000313" key="3">
    <source>
        <dbReference type="Proteomes" id="UP000010931"/>
    </source>
</evidence>
<reference evidence="2 3" key="1">
    <citation type="journal article" date="2011" name="Plasmid">
        <title>Streptomyces turgidiscabies Car8 contains a modular pathogenicity island that shares virulence genes with other actinobacterial plant pathogens.</title>
        <authorList>
            <person name="Huguet-Tapia J.C."/>
            <person name="Badger J.H."/>
            <person name="Loria R."/>
            <person name="Pettis G.S."/>
        </authorList>
    </citation>
    <scope>NUCLEOTIDE SEQUENCE [LARGE SCALE GENOMIC DNA]</scope>
    <source>
        <strain evidence="2 3">Car8</strain>
    </source>
</reference>
<dbReference type="Pfam" id="PF05147">
    <property type="entry name" value="LANC_like"/>
    <property type="match status" value="1"/>
</dbReference>
<dbReference type="SMART" id="SM01260">
    <property type="entry name" value="LANC_like"/>
    <property type="match status" value="1"/>
</dbReference>
<evidence type="ECO:0000313" key="2">
    <source>
        <dbReference type="EMBL" id="ELP61617.1"/>
    </source>
</evidence>
<dbReference type="PATRIC" id="fig|698760.3.peg.9431"/>
<sequence length="425" mass="44630">MTAHPGLGLVDAVAAQLADPYTAPFGPRATSSDRQHLAYGPPGIALLHIERAANGLGPWQRAHDWLAVASREPFTSGPDSHPFYGAPAFAHALACAADHLPASYGRALNAMDRQIEIDAGRRLDAAHRRIDAGRLPELAEFDAIRGLTGYGAYLLRRDPGSPTMRAVLNYCVCLTEPITYQGENLPGWWTQTGPSGSPDDDRFPGGHANTGMAHGIGGVLALLALAARNGTLAEGHRAALCTILAWLDRWQQETGRGPAWPYWVTQDELRTERLAPSAPRRPSWCYGTAGLARAQQLAALALGDTDRQIDAENALVAALTDPDQLKATTDNGLCHGFAGLAHVAARTADDAHPSTVGQLRAVIPALLAAVHPPGADPGLTATAVIQDEERGPGLLDGAAGTALALIAPSTAAPPRSAWDACLLIA</sequence>
<gene>
    <name evidence="2" type="ORF">STRTUCAR8_04709</name>
</gene>
<proteinExistence type="predicted"/>
<dbReference type="CDD" id="cd04793">
    <property type="entry name" value="LanC"/>
    <property type="match status" value="1"/>
</dbReference>
<dbReference type="InterPro" id="IPR007822">
    <property type="entry name" value="LANC-like"/>
</dbReference>
<feature type="binding site" evidence="1">
    <location>
        <position position="335"/>
    </location>
    <ligand>
        <name>Zn(2+)</name>
        <dbReference type="ChEBI" id="CHEBI:29105"/>
    </ligand>
</feature>
<accession>L7ERJ2</accession>
<dbReference type="GO" id="GO:0031179">
    <property type="term" value="P:peptide modification"/>
    <property type="evidence" value="ECO:0007669"/>
    <property type="project" value="InterPro"/>
</dbReference>
<feature type="binding site" evidence="1">
    <location>
        <position position="334"/>
    </location>
    <ligand>
        <name>Zn(2+)</name>
        <dbReference type="ChEBI" id="CHEBI:29105"/>
    </ligand>
</feature>
<evidence type="ECO:0000256" key="1">
    <source>
        <dbReference type="PIRSR" id="PIRSR607822-1"/>
    </source>
</evidence>
<keyword evidence="1" id="KW-0479">Metal-binding</keyword>
<protein>
    <submittedName>
        <fullName evidence="2">Lanthionine synthetase C-like protein</fullName>
    </submittedName>
</protein>
<dbReference type="PRINTS" id="PR01950">
    <property type="entry name" value="LANCSUPER"/>
</dbReference>
<dbReference type="PRINTS" id="PR01955">
    <property type="entry name" value="LANCFRANKIA"/>
</dbReference>
<dbReference type="AlphaFoldDB" id="L7ERJ2"/>